<evidence type="ECO:0000313" key="3">
    <source>
        <dbReference type="WBParaSite" id="BXY_0219900.1"/>
    </source>
</evidence>
<accession>A0A1I7RNB3</accession>
<organism evidence="2 3">
    <name type="scientific">Bursaphelenchus xylophilus</name>
    <name type="common">Pinewood nematode worm</name>
    <name type="synonym">Aphelenchoides xylophilus</name>
    <dbReference type="NCBI Taxonomy" id="6326"/>
    <lineage>
        <taxon>Eukaryota</taxon>
        <taxon>Metazoa</taxon>
        <taxon>Ecdysozoa</taxon>
        <taxon>Nematoda</taxon>
        <taxon>Chromadorea</taxon>
        <taxon>Rhabditida</taxon>
        <taxon>Tylenchina</taxon>
        <taxon>Tylenchomorpha</taxon>
        <taxon>Aphelenchoidea</taxon>
        <taxon>Aphelenchoididae</taxon>
        <taxon>Bursaphelenchus</taxon>
    </lineage>
</organism>
<evidence type="ECO:0000259" key="1">
    <source>
        <dbReference type="Pfam" id="PF10263"/>
    </source>
</evidence>
<dbReference type="InterPro" id="IPR006640">
    <property type="entry name" value="SprT-like_domain"/>
</dbReference>
<evidence type="ECO:0000313" key="2">
    <source>
        <dbReference type="Proteomes" id="UP000095284"/>
    </source>
</evidence>
<sequence>MEGHVAYLDSLPVTSSERQVMNLADPASELDDPTPDLHEMFQLFDYQFFQGRLQCCVVEWSKQMKRCAGTCTFQPASRMCVIRMSEPLLKLRSRKDFVETLLVSCVLFQVNRGSTPSATLRFSLNFVRTSGMD</sequence>
<dbReference type="InterPro" id="IPR044245">
    <property type="entry name" value="Spartan"/>
</dbReference>
<dbReference type="GO" id="GO:0031593">
    <property type="term" value="F:polyubiquitin modification-dependent protein binding"/>
    <property type="evidence" value="ECO:0007669"/>
    <property type="project" value="TreeGrafter"/>
</dbReference>
<dbReference type="GO" id="GO:0004222">
    <property type="term" value="F:metalloendopeptidase activity"/>
    <property type="evidence" value="ECO:0007669"/>
    <property type="project" value="InterPro"/>
</dbReference>
<dbReference type="PANTHER" id="PTHR21220">
    <property type="entry name" value="DNA-DEPENDENT METALLOPROTEASE SPRTN"/>
    <property type="match status" value="1"/>
</dbReference>
<dbReference type="Proteomes" id="UP000095284">
    <property type="component" value="Unplaced"/>
</dbReference>
<feature type="domain" description="SprT-like" evidence="1">
    <location>
        <begin position="37"/>
        <end position="102"/>
    </location>
</feature>
<dbReference type="AlphaFoldDB" id="A0A1I7RNB3"/>
<dbReference type="GO" id="GO:0006974">
    <property type="term" value="P:DNA damage response"/>
    <property type="evidence" value="ECO:0007669"/>
    <property type="project" value="InterPro"/>
</dbReference>
<name>A0A1I7RNB3_BURXY</name>
<dbReference type="GO" id="GO:0003697">
    <property type="term" value="F:single-stranded DNA binding"/>
    <property type="evidence" value="ECO:0007669"/>
    <property type="project" value="InterPro"/>
</dbReference>
<protein>
    <submittedName>
        <fullName evidence="3">SprT-like domain-containing protein</fullName>
    </submittedName>
</protein>
<proteinExistence type="predicted"/>
<dbReference type="Pfam" id="PF10263">
    <property type="entry name" value="SprT-like"/>
    <property type="match status" value="1"/>
</dbReference>
<dbReference type="PANTHER" id="PTHR21220:SF0">
    <property type="entry name" value="DNA-DEPENDENT METALLOPROTEASE SPRTN"/>
    <property type="match status" value="1"/>
</dbReference>
<dbReference type="GO" id="GO:0005634">
    <property type="term" value="C:nucleus"/>
    <property type="evidence" value="ECO:0007669"/>
    <property type="project" value="TreeGrafter"/>
</dbReference>
<reference evidence="3" key="1">
    <citation type="submission" date="2016-11" db="UniProtKB">
        <authorList>
            <consortium name="WormBaseParasite"/>
        </authorList>
    </citation>
    <scope>IDENTIFICATION</scope>
</reference>
<dbReference type="WBParaSite" id="BXY_0219900.1">
    <property type="protein sequence ID" value="BXY_0219900.1"/>
    <property type="gene ID" value="BXY_0219900"/>
</dbReference>